<feature type="coiled-coil region" evidence="1">
    <location>
        <begin position="148"/>
        <end position="175"/>
    </location>
</feature>
<dbReference type="AlphaFoldDB" id="A0A915C3U5"/>
<evidence type="ECO:0000313" key="3">
    <source>
        <dbReference type="Proteomes" id="UP000887569"/>
    </source>
</evidence>
<feature type="compositionally biased region" description="Basic and acidic residues" evidence="2">
    <location>
        <begin position="19"/>
        <end position="31"/>
    </location>
</feature>
<feature type="coiled-coil region" evidence="1">
    <location>
        <begin position="78"/>
        <end position="119"/>
    </location>
</feature>
<sequence>MQTLIDALLLSGKALKEDERKSSKTRLSERKHTARGIAMNSETIKYERGSEASKASDLFVRIGDSELRGNLPVEGPFNAKLYKEVEEKQKLLARLKEKNEKVLQQKAETELQFEAQTDERNFIKSLKESNECQLQQERHLIKIAEIEKARLLGHLTEIQQRLQEKQERHKALTIIYENQKQLYDHLVQSDEAQQQLRKNFNDRISGTEKSCFEIRKALENDNKIAMELEAYLKKLTKQIFDKQRELEKFKLGELDATARIILSSHVDMTNSKHFLRHTIERMRHRKKQPMNNFTERDYPTCSSEEMDFACIVFYKLSKLEVQLAGTSAKEKVGQARNKRYETKIEISKLEPDQPMYKVYEASTSSKSPQEKKKENDIRSEIMKKRLRELDEARTSNQQAEMAIANLRKRLQELRKVEDAHNNPRELIQNDAINESEQQEDSAIDIRDPIKSFPIEVNHRASNEMCSESMAEMREARKISQHKKASTTNTKPPDNNDEHVASKGFEKANARRDKILSEQISDAELRLKEEQRQVKSDVAVLTTKANAIEAANERLSTELKKLIQQEVSLRDKITHVEAVIKTKEEEGALIATKTLQEKDSEKRMRETKLDVLIKQGEQLKKKQNEMKVELKNNQIMINNYRNRYNTLSQMRKNAHGDEKEVTSLVASLDEWRTRVNDSEKELQSLEMILMTANQKNQIVKSDLATMKPYSEEATELKRIYARKKALQLELIDAKNKLRILQMEKNRETAFDNDDN</sequence>
<organism evidence="3 4">
    <name type="scientific">Parascaris univalens</name>
    <name type="common">Nematode worm</name>
    <dbReference type="NCBI Taxonomy" id="6257"/>
    <lineage>
        <taxon>Eukaryota</taxon>
        <taxon>Metazoa</taxon>
        <taxon>Ecdysozoa</taxon>
        <taxon>Nematoda</taxon>
        <taxon>Chromadorea</taxon>
        <taxon>Rhabditida</taxon>
        <taxon>Spirurina</taxon>
        <taxon>Ascaridomorpha</taxon>
        <taxon>Ascaridoidea</taxon>
        <taxon>Ascarididae</taxon>
        <taxon>Parascaris</taxon>
    </lineage>
</organism>
<feature type="coiled-coil region" evidence="1">
    <location>
        <begin position="389"/>
        <end position="416"/>
    </location>
</feature>
<evidence type="ECO:0000256" key="1">
    <source>
        <dbReference type="SAM" id="Coils"/>
    </source>
</evidence>
<feature type="coiled-coil region" evidence="1">
    <location>
        <begin position="512"/>
        <end position="571"/>
    </location>
</feature>
<protein>
    <submittedName>
        <fullName evidence="4">Uncharacterized protein</fullName>
    </submittedName>
</protein>
<feature type="coiled-coil region" evidence="1">
    <location>
        <begin position="667"/>
        <end position="742"/>
    </location>
</feature>
<name>A0A915C3U5_PARUN</name>
<dbReference type="Proteomes" id="UP000887569">
    <property type="component" value="Unplaced"/>
</dbReference>
<feature type="coiled-coil region" evidence="1">
    <location>
        <begin position="218"/>
        <end position="245"/>
    </location>
</feature>
<reference evidence="4" key="1">
    <citation type="submission" date="2022-11" db="UniProtKB">
        <authorList>
            <consortium name="WormBaseParasite"/>
        </authorList>
    </citation>
    <scope>IDENTIFICATION</scope>
</reference>
<evidence type="ECO:0000256" key="2">
    <source>
        <dbReference type="SAM" id="MobiDB-lite"/>
    </source>
</evidence>
<dbReference type="WBParaSite" id="PgR085_g053_t01">
    <property type="protein sequence ID" value="PgR085_g053_t01"/>
    <property type="gene ID" value="PgR085_g053"/>
</dbReference>
<keyword evidence="1" id="KW-0175">Coiled coil</keyword>
<accession>A0A915C3U5</accession>
<keyword evidence="3" id="KW-1185">Reference proteome</keyword>
<feature type="region of interest" description="Disordered" evidence="2">
    <location>
        <begin position="473"/>
        <end position="499"/>
    </location>
</feature>
<feature type="region of interest" description="Disordered" evidence="2">
    <location>
        <begin position="19"/>
        <end position="40"/>
    </location>
</feature>
<proteinExistence type="predicted"/>
<evidence type="ECO:0000313" key="4">
    <source>
        <dbReference type="WBParaSite" id="PgR085_g053_t01"/>
    </source>
</evidence>